<comment type="similarity">
    <text evidence="1">Belongs to the short-chain dehydrogenases/reductases (SDR) family.</text>
</comment>
<dbReference type="GO" id="GO:0016491">
    <property type="term" value="F:oxidoreductase activity"/>
    <property type="evidence" value="ECO:0007669"/>
    <property type="project" value="UniProtKB-KW"/>
</dbReference>
<dbReference type="PANTHER" id="PTHR42879:SF6">
    <property type="entry name" value="NADPH-DEPENDENT REDUCTASE BACG"/>
    <property type="match status" value="1"/>
</dbReference>
<proteinExistence type="inferred from homology"/>
<dbReference type="NCBIfam" id="NF005095">
    <property type="entry name" value="PRK06523.1"/>
    <property type="match status" value="1"/>
</dbReference>
<dbReference type="Pfam" id="PF13561">
    <property type="entry name" value="adh_short_C2"/>
    <property type="match status" value="1"/>
</dbReference>
<dbReference type="PANTHER" id="PTHR42879">
    <property type="entry name" value="3-OXOACYL-(ACYL-CARRIER-PROTEIN) REDUCTASE"/>
    <property type="match status" value="1"/>
</dbReference>
<dbReference type="PRINTS" id="PR00080">
    <property type="entry name" value="SDRFAMILY"/>
</dbReference>
<dbReference type="PRINTS" id="PR00081">
    <property type="entry name" value="GDHRDH"/>
</dbReference>
<evidence type="ECO:0000313" key="3">
    <source>
        <dbReference type="EMBL" id="SNS94356.1"/>
    </source>
</evidence>
<organism evidence="3 4">
    <name type="scientific">Streptosporangium subroseum</name>
    <dbReference type="NCBI Taxonomy" id="106412"/>
    <lineage>
        <taxon>Bacteria</taxon>
        <taxon>Bacillati</taxon>
        <taxon>Actinomycetota</taxon>
        <taxon>Actinomycetes</taxon>
        <taxon>Streptosporangiales</taxon>
        <taxon>Streptosporangiaceae</taxon>
        <taxon>Streptosporangium</taxon>
    </lineage>
</organism>
<dbReference type="EMBL" id="FZOD01000020">
    <property type="protein sequence ID" value="SNS94356.1"/>
    <property type="molecule type" value="Genomic_DNA"/>
</dbReference>
<dbReference type="AlphaFoldDB" id="A0A239IKR0"/>
<dbReference type="OrthoDB" id="8959163at2"/>
<evidence type="ECO:0000313" key="4">
    <source>
        <dbReference type="Proteomes" id="UP000198282"/>
    </source>
</evidence>
<dbReference type="RefSeq" id="WP_089209026.1">
    <property type="nucleotide sequence ID" value="NZ_FZOD01000020.1"/>
</dbReference>
<name>A0A239IKR0_9ACTN</name>
<dbReference type="InterPro" id="IPR002347">
    <property type="entry name" value="SDR_fam"/>
</dbReference>
<keyword evidence="4" id="KW-1185">Reference proteome</keyword>
<dbReference type="FunFam" id="3.40.50.720:FF:000084">
    <property type="entry name" value="Short-chain dehydrogenase reductase"/>
    <property type="match status" value="1"/>
</dbReference>
<evidence type="ECO:0000256" key="1">
    <source>
        <dbReference type="ARBA" id="ARBA00006484"/>
    </source>
</evidence>
<dbReference type="Proteomes" id="UP000198282">
    <property type="component" value="Unassembled WGS sequence"/>
</dbReference>
<dbReference type="InterPro" id="IPR050259">
    <property type="entry name" value="SDR"/>
</dbReference>
<reference evidence="3 4" key="1">
    <citation type="submission" date="2017-06" db="EMBL/GenBank/DDBJ databases">
        <authorList>
            <person name="Kim H.J."/>
            <person name="Triplett B.A."/>
        </authorList>
    </citation>
    <scope>NUCLEOTIDE SEQUENCE [LARGE SCALE GENOMIC DNA]</scope>
    <source>
        <strain evidence="3 4">CGMCC 4.2132</strain>
    </source>
</reference>
<evidence type="ECO:0000256" key="2">
    <source>
        <dbReference type="ARBA" id="ARBA00023002"/>
    </source>
</evidence>
<dbReference type="InterPro" id="IPR036291">
    <property type="entry name" value="NAD(P)-bd_dom_sf"/>
</dbReference>
<gene>
    <name evidence="3" type="ORF">SAMN05216276_102011</name>
</gene>
<protein>
    <submittedName>
        <fullName evidence="3">NAD(P)-dependent dehydrogenase, short-chain alcohol dehydrogenase family</fullName>
    </submittedName>
</protein>
<accession>A0A239IKR0</accession>
<dbReference type="SUPFAM" id="SSF51735">
    <property type="entry name" value="NAD(P)-binding Rossmann-fold domains"/>
    <property type="match status" value="1"/>
</dbReference>
<dbReference type="Gene3D" id="3.40.50.720">
    <property type="entry name" value="NAD(P)-binding Rossmann-like Domain"/>
    <property type="match status" value="1"/>
</dbReference>
<sequence length="259" mass="26671">MSKDLMGKKALVTGGTKGIGEAIVERLAAAGARVVTTARSMPYGGIPDHVERFVAADLSTQAGTDSVAEATLETLGGIDIVVHNAGRTDATAGVATSFDEEDWQRALALNLLAPVRLDRRLVPVMSGQGSGSVVHVTSIARTLPRSAPMPYAAAKAALNNYSKGLAAETAPAGVRVNRVLPGFIETTGVEHLLDDTAAAMGTDRNGARQAIMAALGGIPMGRTGRPAEVAELIAFLVSDRASWITGAEYVIDGGTVPTV</sequence>
<keyword evidence="2" id="KW-0560">Oxidoreductase</keyword>